<evidence type="ECO:0000313" key="2">
    <source>
        <dbReference type="Proteomes" id="UP001156141"/>
    </source>
</evidence>
<dbReference type="RefSeq" id="WP_240573286.1">
    <property type="nucleotide sequence ID" value="NZ_CP136709.1"/>
</dbReference>
<reference evidence="1" key="1">
    <citation type="submission" date="2022-02" db="EMBL/GenBank/DDBJ databases">
        <title>Aestuariibaculum sp., a marine bacterium isolated from sediment in Guangxi.</title>
        <authorList>
            <person name="Ying J."/>
        </authorList>
    </citation>
    <scope>NUCLEOTIDE SEQUENCE</scope>
    <source>
        <strain evidence="1">L182</strain>
    </source>
</reference>
<evidence type="ECO:0008006" key="3">
    <source>
        <dbReference type="Google" id="ProtNLM"/>
    </source>
</evidence>
<gene>
    <name evidence="1" type="ORF">MKW35_09720</name>
</gene>
<sequence>MKQLIFILTVFLVVGCEQGHKKKDFLGTWDIVSQIEIKTGKLIDPDSKILHVAKFTKDSLYIDSDIVHSWKVEGDSIFMDNSTPGVYIRELTSDKLVVEFEFFDLIQLILKRRE</sequence>
<accession>A0ABS9RIX4</accession>
<protein>
    <recommendedName>
        <fullName evidence="3">Lipocalin-like domain-containing protein</fullName>
    </recommendedName>
</protein>
<evidence type="ECO:0000313" key="1">
    <source>
        <dbReference type="EMBL" id="MCH4552899.1"/>
    </source>
</evidence>
<organism evidence="1 2">
    <name type="scientific">Aestuariibaculum lutulentum</name>
    <dbReference type="NCBI Taxonomy" id="2920935"/>
    <lineage>
        <taxon>Bacteria</taxon>
        <taxon>Pseudomonadati</taxon>
        <taxon>Bacteroidota</taxon>
        <taxon>Flavobacteriia</taxon>
        <taxon>Flavobacteriales</taxon>
        <taxon>Flavobacteriaceae</taxon>
    </lineage>
</organism>
<dbReference type="PROSITE" id="PS51257">
    <property type="entry name" value="PROKAR_LIPOPROTEIN"/>
    <property type="match status" value="1"/>
</dbReference>
<name>A0ABS9RIX4_9FLAO</name>
<keyword evidence="2" id="KW-1185">Reference proteome</keyword>
<dbReference type="EMBL" id="JAKVQD010000003">
    <property type="protein sequence ID" value="MCH4552899.1"/>
    <property type="molecule type" value="Genomic_DNA"/>
</dbReference>
<dbReference type="Proteomes" id="UP001156141">
    <property type="component" value="Unassembled WGS sequence"/>
</dbReference>
<proteinExistence type="predicted"/>
<comment type="caution">
    <text evidence="1">The sequence shown here is derived from an EMBL/GenBank/DDBJ whole genome shotgun (WGS) entry which is preliminary data.</text>
</comment>